<feature type="chain" id="PRO_5019323134" description="PpiC domain-containing protein" evidence="2">
    <location>
        <begin position="27"/>
        <end position="326"/>
    </location>
</feature>
<dbReference type="InterPro" id="IPR027304">
    <property type="entry name" value="Trigger_fact/SurA_dom_sf"/>
</dbReference>
<evidence type="ECO:0000256" key="1">
    <source>
        <dbReference type="PROSITE-ProRule" id="PRU00278"/>
    </source>
</evidence>
<dbReference type="Proteomes" id="UP000288096">
    <property type="component" value="Unassembled WGS sequence"/>
</dbReference>
<comment type="caution">
    <text evidence="4">The sequence shown here is derived from an EMBL/GenBank/DDBJ whole genome shotgun (WGS) entry which is preliminary data.</text>
</comment>
<dbReference type="PANTHER" id="PTHR47245">
    <property type="entry name" value="PEPTIDYLPROLYL ISOMERASE"/>
    <property type="match status" value="1"/>
</dbReference>
<dbReference type="PROSITE" id="PS50198">
    <property type="entry name" value="PPIC_PPIASE_2"/>
    <property type="match status" value="1"/>
</dbReference>
<accession>A0A401FRB4</accession>
<dbReference type="InterPro" id="IPR000297">
    <property type="entry name" value="PPIase_PpiC"/>
</dbReference>
<evidence type="ECO:0000256" key="2">
    <source>
        <dbReference type="SAM" id="SignalP"/>
    </source>
</evidence>
<dbReference type="EMBL" id="BEXT01000001">
    <property type="protein sequence ID" value="GBC59506.1"/>
    <property type="molecule type" value="Genomic_DNA"/>
</dbReference>
<dbReference type="GO" id="GO:0003755">
    <property type="term" value="F:peptidyl-prolyl cis-trans isomerase activity"/>
    <property type="evidence" value="ECO:0007669"/>
    <property type="project" value="UniProtKB-KW"/>
</dbReference>
<evidence type="ECO:0000313" key="5">
    <source>
        <dbReference type="Proteomes" id="UP000288096"/>
    </source>
</evidence>
<gene>
    <name evidence="4" type="ORF">DENIS_0445</name>
</gene>
<feature type="domain" description="PpiC" evidence="3">
    <location>
        <begin position="179"/>
        <end position="280"/>
    </location>
</feature>
<dbReference type="RefSeq" id="WP_166404807.1">
    <property type="nucleotide sequence ID" value="NZ_BEXT01000001.1"/>
</dbReference>
<keyword evidence="2" id="KW-0732">Signal</keyword>
<dbReference type="AlphaFoldDB" id="A0A401FRB4"/>
<sequence>MNVRGICRGAVLTALALTLTALPGWAEKKPAAEGNIALVNGKAITQSAFDQEMGPVLQRMKMTGKPVADDQLAEVRKKTLENMIDRELLYQDSSQKGITVDDAAVDKQLASFKARFPEEAQFKQALEKMNLTEDIIKKQIREQLTIQELVDTQIIPKIKTSDADIRKYYDEHPDFFKQSEQVKASHILIKLDANADEAQKAEARKKIEDIQKKLKEGGDFAALAKEASDCPSGKSGGDLGSFGRGQMVRPFEEAAFAAKPGEITDIVETRFGYHLIRVDEKKPATTIAFEEARPKIEGVLKREGVRKGMSEYIDALKKKAKIERFL</sequence>
<organism evidence="4 5">
    <name type="scientific">Desulfonema ishimotonii</name>
    <dbReference type="NCBI Taxonomy" id="45657"/>
    <lineage>
        <taxon>Bacteria</taxon>
        <taxon>Pseudomonadati</taxon>
        <taxon>Thermodesulfobacteriota</taxon>
        <taxon>Desulfobacteria</taxon>
        <taxon>Desulfobacterales</taxon>
        <taxon>Desulfococcaceae</taxon>
        <taxon>Desulfonema</taxon>
    </lineage>
</organism>
<dbReference type="PANTHER" id="PTHR47245:SF2">
    <property type="entry name" value="PEPTIDYL-PROLYL CIS-TRANS ISOMERASE HP_0175-RELATED"/>
    <property type="match status" value="1"/>
</dbReference>
<keyword evidence="1" id="KW-0413">Isomerase</keyword>
<reference evidence="5" key="2">
    <citation type="submission" date="2019-01" db="EMBL/GenBank/DDBJ databases">
        <title>Genome sequence of Desulfonema ishimotonii strain Tokyo 01.</title>
        <authorList>
            <person name="Fukui M."/>
        </authorList>
    </citation>
    <scope>NUCLEOTIDE SEQUENCE [LARGE SCALE GENOMIC DNA]</scope>
    <source>
        <strain evidence="5">Tokyo 01</strain>
    </source>
</reference>
<evidence type="ECO:0000313" key="4">
    <source>
        <dbReference type="EMBL" id="GBC59506.1"/>
    </source>
</evidence>
<dbReference type="Gene3D" id="1.10.4030.10">
    <property type="entry name" value="Porin chaperone SurA, peptide-binding domain"/>
    <property type="match status" value="1"/>
</dbReference>
<dbReference type="PROSITE" id="PS01096">
    <property type="entry name" value="PPIC_PPIASE_1"/>
    <property type="match status" value="1"/>
</dbReference>
<evidence type="ECO:0000259" key="3">
    <source>
        <dbReference type="PROSITE" id="PS50198"/>
    </source>
</evidence>
<dbReference type="Pfam" id="PF13616">
    <property type="entry name" value="Rotamase_3"/>
    <property type="match status" value="1"/>
</dbReference>
<reference evidence="5" key="1">
    <citation type="submission" date="2017-11" db="EMBL/GenBank/DDBJ databases">
        <authorList>
            <person name="Watanabe M."/>
            <person name="Kojima H."/>
        </authorList>
    </citation>
    <scope>NUCLEOTIDE SEQUENCE [LARGE SCALE GENOMIC DNA]</scope>
    <source>
        <strain evidence="5">Tokyo 01</strain>
    </source>
</reference>
<proteinExistence type="predicted"/>
<feature type="signal peptide" evidence="2">
    <location>
        <begin position="1"/>
        <end position="26"/>
    </location>
</feature>
<dbReference type="Gene3D" id="3.10.50.40">
    <property type="match status" value="1"/>
</dbReference>
<name>A0A401FRB4_9BACT</name>
<dbReference type="Pfam" id="PF13624">
    <property type="entry name" value="SurA_N_3"/>
    <property type="match status" value="1"/>
</dbReference>
<protein>
    <recommendedName>
        <fullName evidence="3">PpiC domain-containing protein</fullName>
    </recommendedName>
</protein>
<dbReference type="InterPro" id="IPR050245">
    <property type="entry name" value="PrsA_foldase"/>
</dbReference>
<keyword evidence="5" id="KW-1185">Reference proteome</keyword>
<dbReference type="SUPFAM" id="SSF109998">
    <property type="entry name" value="Triger factor/SurA peptide-binding domain-like"/>
    <property type="match status" value="1"/>
</dbReference>
<keyword evidence="1" id="KW-0697">Rotamase</keyword>
<dbReference type="SUPFAM" id="SSF54534">
    <property type="entry name" value="FKBP-like"/>
    <property type="match status" value="1"/>
</dbReference>
<dbReference type="InterPro" id="IPR046357">
    <property type="entry name" value="PPIase_dom_sf"/>
</dbReference>
<dbReference type="InterPro" id="IPR023058">
    <property type="entry name" value="PPIase_PpiC_CS"/>
</dbReference>